<evidence type="ECO:0000259" key="4">
    <source>
        <dbReference type="PROSITE" id="PS51831"/>
    </source>
</evidence>
<dbReference type="InterPro" id="IPR003607">
    <property type="entry name" value="HD/PDEase_dom"/>
</dbReference>
<dbReference type="SUPFAM" id="SSF109604">
    <property type="entry name" value="HD-domain/PDEase-like"/>
    <property type="match status" value="1"/>
</dbReference>
<accession>A0A0G9N104</accession>
<dbReference type="Proteomes" id="UP000053464">
    <property type="component" value="Unassembled WGS sequence"/>
</dbReference>
<evidence type="ECO:0000313" key="6">
    <source>
        <dbReference type="Proteomes" id="UP000053464"/>
    </source>
</evidence>
<name>A0A0G9N104_9SPHN</name>
<dbReference type="HAMAP" id="MF_01212">
    <property type="entry name" value="dGTPase_type2"/>
    <property type="match status" value="1"/>
</dbReference>
<dbReference type="RefSeq" id="WP_047002615.1">
    <property type="nucleotide sequence ID" value="NZ_LBHB01000001.1"/>
</dbReference>
<dbReference type="AlphaFoldDB" id="A0A0G9N104"/>
<dbReference type="STRING" id="1581420.AAW00_01665"/>
<dbReference type="OrthoDB" id="9803619at2"/>
<gene>
    <name evidence="5" type="ORF">AAW00_01665</name>
</gene>
<dbReference type="PATRIC" id="fig|1581420.6.peg.335"/>
<evidence type="ECO:0000313" key="5">
    <source>
        <dbReference type="EMBL" id="KLE35213.1"/>
    </source>
</evidence>
<feature type="domain" description="HD" evidence="4">
    <location>
        <begin position="66"/>
        <end position="201"/>
    </location>
</feature>
<dbReference type="NCBIfam" id="NF002326">
    <property type="entry name" value="PRK01286.1-1"/>
    <property type="match status" value="1"/>
</dbReference>
<dbReference type="Pfam" id="PF13286">
    <property type="entry name" value="HD_assoc"/>
    <property type="match status" value="1"/>
</dbReference>
<keyword evidence="1 2" id="KW-0378">Hydrolase</keyword>
<dbReference type="PROSITE" id="PS51831">
    <property type="entry name" value="HD"/>
    <property type="match status" value="1"/>
</dbReference>
<dbReference type="PANTHER" id="PTHR11373:SF43">
    <property type="entry name" value="DEOXYGUANOSINETRIPHOSPHATE TRIPHOSPHOHYDROLASE-LIKE PROTEIN"/>
    <property type="match status" value="1"/>
</dbReference>
<dbReference type="PANTHER" id="PTHR11373">
    <property type="entry name" value="DEOXYNUCLEOSIDE TRIPHOSPHATE TRIPHOSPHOHYDROLASE"/>
    <property type="match status" value="1"/>
</dbReference>
<evidence type="ECO:0000256" key="2">
    <source>
        <dbReference type="HAMAP-Rule" id="MF_01212"/>
    </source>
</evidence>
<sequence>MPRAPYAADPAASRGREFAPAGDGARGPRTAFQRDRDRIIHSIAFRRLAGKTQVFIAPDGDHYRVRLTHSLEVAQIGRVVARALGLDEDLTEALCLAHDLGHPPFGHSGEDALEAALERSGGFDHNGQTLRTVMRLDSPYCEHPGLNLSWEVLEGLAKHNGPVAQPAWALAELDAAFPMDLARWPSLEAQVAAIADDIAYDNHDIDDGLRAGFLKLDDLLELDFIAELWADVQRRFPDASEDRQLRELTRTQIGAMVNDLLETTRANLAGIETIEGVRAAGRPLATFSPTMAARERRLKAFMYERLYHHAEQLKTANLAKDVIGRLYAAFDQDPALMSAGWADRLPAAEPDRGRHIADYIAGMTDGFAIAQYARIFGRVPEGLSNV</sequence>
<dbReference type="NCBIfam" id="TIGR01353">
    <property type="entry name" value="dGTP_triPase"/>
    <property type="match status" value="1"/>
</dbReference>
<dbReference type="SMART" id="SM00471">
    <property type="entry name" value="HDc"/>
    <property type="match status" value="1"/>
</dbReference>
<organism evidence="5 6">
    <name type="scientific">Aurantiacibacter luteus</name>
    <dbReference type="NCBI Taxonomy" id="1581420"/>
    <lineage>
        <taxon>Bacteria</taxon>
        <taxon>Pseudomonadati</taxon>
        <taxon>Pseudomonadota</taxon>
        <taxon>Alphaproteobacteria</taxon>
        <taxon>Sphingomonadales</taxon>
        <taxon>Erythrobacteraceae</taxon>
        <taxon>Aurantiacibacter</taxon>
    </lineage>
</organism>
<dbReference type="Pfam" id="PF01966">
    <property type="entry name" value="HD"/>
    <property type="match status" value="1"/>
</dbReference>
<dbReference type="CDD" id="cd00077">
    <property type="entry name" value="HDc"/>
    <property type="match status" value="1"/>
</dbReference>
<dbReference type="InterPro" id="IPR050135">
    <property type="entry name" value="dGTPase-like"/>
</dbReference>
<comment type="similarity">
    <text evidence="2">Belongs to the dGTPase family. Type 2 subfamily.</text>
</comment>
<keyword evidence="6" id="KW-1185">Reference proteome</keyword>
<dbReference type="InterPro" id="IPR006674">
    <property type="entry name" value="HD_domain"/>
</dbReference>
<dbReference type="InterPro" id="IPR026875">
    <property type="entry name" value="PHydrolase_assoc_dom"/>
</dbReference>
<dbReference type="Gene3D" id="1.10.3210.10">
    <property type="entry name" value="Hypothetical protein af1432"/>
    <property type="match status" value="1"/>
</dbReference>
<evidence type="ECO:0000256" key="1">
    <source>
        <dbReference type="ARBA" id="ARBA00022801"/>
    </source>
</evidence>
<dbReference type="InterPro" id="IPR006261">
    <property type="entry name" value="dGTPase"/>
</dbReference>
<protein>
    <recommendedName>
        <fullName evidence="2">Deoxyguanosinetriphosphate triphosphohydrolase-like protein</fullName>
    </recommendedName>
</protein>
<reference evidence="5 6" key="1">
    <citation type="submission" date="2015-04" db="EMBL/GenBank/DDBJ databases">
        <title>The draft genome sequence of Erythrobacter luteus KA37.</title>
        <authorList>
            <person name="Zhuang L."/>
            <person name="Liu Y."/>
            <person name="Shao Z."/>
        </authorList>
    </citation>
    <scope>NUCLEOTIDE SEQUENCE [LARGE SCALE GENOMIC DNA]</scope>
    <source>
        <strain evidence="5 6">KA37</strain>
    </source>
</reference>
<dbReference type="GO" id="GO:0006203">
    <property type="term" value="P:dGTP catabolic process"/>
    <property type="evidence" value="ECO:0007669"/>
    <property type="project" value="TreeGrafter"/>
</dbReference>
<proteinExistence type="inferred from homology"/>
<feature type="region of interest" description="Disordered" evidence="3">
    <location>
        <begin position="1"/>
        <end position="29"/>
    </location>
</feature>
<dbReference type="EMBL" id="LBHB01000001">
    <property type="protein sequence ID" value="KLE35213.1"/>
    <property type="molecule type" value="Genomic_DNA"/>
</dbReference>
<dbReference type="GO" id="GO:0008832">
    <property type="term" value="F:dGTPase activity"/>
    <property type="evidence" value="ECO:0007669"/>
    <property type="project" value="TreeGrafter"/>
</dbReference>
<evidence type="ECO:0000256" key="3">
    <source>
        <dbReference type="SAM" id="MobiDB-lite"/>
    </source>
</evidence>
<dbReference type="InterPro" id="IPR023023">
    <property type="entry name" value="dNTPase_2"/>
</dbReference>
<comment type="caution">
    <text evidence="5">The sequence shown here is derived from an EMBL/GenBank/DDBJ whole genome shotgun (WGS) entry which is preliminary data.</text>
</comment>